<keyword evidence="3" id="KW-1185">Reference proteome</keyword>
<name>A0A7J9V0W7_9MICO</name>
<sequence length="152" mass="15543">MVPGLVVLAWALAVAAATTLAWLAVVTIGGEHSREAGVLTRAEVSAALAAQGPLPSPAPPSPAPRAPTVGSSPDAPTAVARTWETDAGRVAAECVAGEIALLYATPSDGWSVDVRDTGPERVKVEFSSDEDDVVLSARCSDGVPEHHVRSND</sequence>
<evidence type="ECO:0008006" key="4">
    <source>
        <dbReference type="Google" id="ProtNLM"/>
    </source>
</evidence>
<accession>A0A7J9V0W7</accession>
<comment type="caution">
    <text evidence="2">The sequence shown here is derived from an EMBL/GenBank/DDBJ whole genome shotgun (WGS) entry which is preliminary data.</text>
</comment>
<feature type="compositionally biased region" description="Pro residues" evidence="1">
    <location>
        <begin position="54"/>
        <end position="65"/>
    </location>
</feature>
<gene>
    <name evidence="2" type="ORF">GB882_13925</name>
</gene>
<reference evidence="2 3" key="1">
    <citation type="submission" date="2019-10" db="EMBL/GenBank/DDBJ databases">
        <title>Georgenia wutianyii sp. nov. and Georgenia yuyongxinii sp. nov. isolated from plateau pika (Ochotona curzoniae) in the Qinghai-Tibet plateau of China.</title>
        <authorList>
            <person name="Tian Z."/>
        </authorList>
    </citation>
    <scope>NUCLEOTIDE SEQUENCE [LARGE SCALE GENOMIC DNA]</scope>
    <source>
        <strain evidence="2 3">JCM 15130</strain>
    </source>
</reference>
<organism evidence="2 3">
    <name type="scientific">Georgenia ruanii</name>
    <dbReference type="NCBI Taxonomy" id="348442"/>
    <lineage>
        <taxon>Bacteria</taxon>
        <taxon>Bacillati</taxon>
        <taxon>Actinomycetota</taxon>
        <taxon>Actinomycetes</taxon>
        <taxon>Micrococcales</taxon>
        <taxon>Bogoriellaceae</taxon>
        <taxon>Georgenia</taxon>
    </lineage>
</organism>
<evidence type="ECO:0000313" key="2">
    <source>
        <dbReference type="EMBL" id="MPV89770.1"/>
    </source>
</evidence>
<proteinExistence type="predicted"/>
<dbReference type="AlphaFoldDB" id="A0A7J9V0W7"/>
<dbReference type="EMBL" id="WHPD01003004">
    <property type="protein sequence ID" value="MPV89770.1"/>
    <property type="molecule type" value="Genomic_DNA"/>
</dbReference>
<evidence type="ECO:0000256" key="1">
    <source>
        <dbReference type="SAM" id="MobiDB-lite"/>
    </source>
</evidence>
<protein>
    <recommendedName>
        <fullName evidence="4">Septum formation initiator</fullName>
    </recommendedName>
</protein>
<dbReference type="Proteomes" id="UP000429644">
    <property type="component" value="Unassembled WGS sequence"/>
</dbReference>
<evidence type="ECO:0000313" key="3">
    <source>
        <dbReference type="Proteomes" id="UP000429644"/>
    </source>
</evidence>
<feature type="region of interest" description="Disordered" evidence="1">
    <location>
        <begin position="50"/>
        <end position="82"/>
    </location>
</feature>